<evidence type="ECO:0000313" key="1">
    <source>
        <dbReference type="EMBL" id="UYW00713.1"/>
    </source>
</evidence>
<dbReference type="RefSeq" id="WP_264432742.1">
    <property type="nucleotide sequence ID" value="NZ_CP081495.1"/>
</dbReference>
<sequence length="127" mass="14937">MQDKYIFEYAVIRVVPKVEREEFVNVGLILFSKRLKFLKIQYQIPTHKIQCLCADFDIDQLEKNLAAFEKVCTDKTNRSPISQFEIDEKFRWITAVKSSSIQTSRPHPGYTVNINETFEALYQELVL</sequence>
<proteinExistence type="predicted"/>
<accession>A0ABY6M1G5</accession>
<name>A0ABY6M1G5_9FLAO</name>
<gene>
    <name evidence="1" type="ORF">K5I29_09260</name>
</gene>
<reference evidence="1" key="1">
    <citation type="submission" date="2021-08" db="EMBL/GenBank/DDBJ databases">
        <title>Flavobacterium sp. strain CC-SYL302.</title>
        <authorList>
            <person name="Lin S.-Y."/>
            <person name="Lee T.-H."/>
            <person name="Young C.-C."/>
        </authorList>
    </citation>
    <scope>NUCLEOTIDE SEQUENCE</scope>
    <source>
        <strain evidence="1">CC-SYL302</strain>
    </source>
</reference>
<keyword evidence="2" id="KW-1185">Reference proteome</keyword>
<protein>
    <submittedName>
        <fullName evidence="1">DUF3037 domain-containing protein</fullName>
    </submittedName>
</protein>
<dbReference type="InterPro" id="IPR021398">
    <property type="entry name" value="DUF3037"/>
</dbReference>
<dbReference type="Proteomes" id="UP001163328">
    <property type="component" value="Chromosome"/>
</dbReference>
<dbReference type="Pfam" id="PF11236">
    <property type="entry name" value="DUF3037"/>
    <property type="match status" value="1"/>
</dbReference>
<dbReference type="EMBL" id="CP081495">
    <property type="protein sequence ID" value="UYW00713.1"/>
    <property type="molecule type" value="Genomic_DNA"/>
</dbReference>
<evidence type="ECO:0000313" key="2">
    <source>
        <dbReference type="Proteomes" id="UP001163328"/>
    </source>
</evidence>
<organism evidence="1 2">
    <name type="scientific">Flavobacterium agricola</name>
    <dbReference type="NCBI Taxonomy" id="2870839"/>
    <lineage>
        <taxon>Bacteria</taxon>
        <taxon>Pseudomonadati</taxon>
        <taxon>Bacteroidota</taxon>
        <taxon>Flavobacteriia</taxon>
        <taxon>Flavobacteriales</taxon>
        <taxon>Flavobacteriaceae</taxon>
        <taxon>Flavobacterium</taxon>
    </lineage>
</organism>